<gene>
    <name evidence="5" type="ORF">PV09_08706</name>
</gene>
<dbReference type="GO" id="GO:0003677">
    <property type="term" value="F:DNA binding"/>
    <property type="evidence" value="ECO:0007669"/>
    <property type="project" value="InterPro"/>
</dbReference>
<dbReference type="Pfam" id="PF00172">
    <property type="entry name" value="Zn_clus"/>
    <property type="match status" value="1"/>
</dbReference>
<accession>A0A0D1ZYY8</accession>
<dbReference type="GO" id="GO:0006351">
    <property type="term" value="P:DNA-templated transcription"/>
    <property type="evidence" value="ECO:0007669"/>
    <property type="project" value="InterPro"/>
</dbReference>
<dbReference type="InterPro" id="IPR001138">
    <property type="entry name" value="Zn2Cys6_DnaBD"/>
</dbReference>
<dbReference type="CDD" id="cd12148">
    <property type="entry name" value="fungal_TF_MHR"/>
    <property type="match status" value="1"/>
</dbReference>
<dbReference type="PANTHER" id="PTHR46910">
    <property type="entry name" value="TRANSCRIPTION FACTOR PDR1"/>
    <property type="match status" value="1"/>
</dbReference>
<dbReference type="InterPro" id="IPR007219">
    <property type="entry name" value="XnlR_reg_dom"/>
</dbReference>
<dbReference type="SMART" id="SM00906">
    <property type="entry name" value="Fungal_trans"/>
    <property type="match status" value="1"/>
</dbReference>
<reference evidence="5 6" key="1">
    <citation type="submission" date="2015-01" db="EMBL/GenBank/DDBJ databases">
        <title>The Genome Sequence of Ochroconis gallopava CBS43764.</title>
        <authorList>
            <consortium name="The Broad Institute Genomics Platform"/>
            <person name="Cuomo C."/>
            <person name="de Hoog S."/>
            <person name="Gorbushina A."/>
            <person name="Stielow B."/>
            <person name="Teixiera M."/>
            <person name="Abouelleil A."/>
            <person name="Chapman S.B."/>
            <person name="Priest M."/>
            <person name="Young S.K."/>
            <person name="Wortman J."/>
            <person name="Nusbaum C."/>
            <person name="Birren B."/>
        </authorList>
    </citation>
    <scope>NUCLEOTIDE SEQUENCE [LARGE SCALE GENOMIC DNA]</scope>
    <source>
        <strain evidence="5 6">CBS 43764</strain>
    </source>
</reference>
<dbReference type="Pfam" id="PF04082">
    <property type="entry name" value="Fungal_trans"/>
    <property type="match status" value="1"/>
</dbReference>
<dbReference type="SMART" id="SM00066">
    <property type="entry name" value="GAL4"/>
    <property type="match status" value="1"/>
</dbReference>
<proteinExistence type="predicted"/>
<protein>
    <recommendedName>
        <fullName evidence="4">Zn(2)-C6 fungal-type domain-containing protein</fullName>
    </recommendedName>
</protein>
<dbReference type="PANTHER" id="PTHR46910:SF4">
    <property type="entry name" value="ZN(2)-C6 FUNGAL-TYPE DOMAIN-CONTAINING PROTEIN"/>
    <property type="match status" value="1"/>
</dbReference>
<evidence type="ECO:0000256" key="1">
    <source>
        <dbReference type="ARBA" id="ARBA00022723"/>
    </source>
</evidence>
<dbReference type="InterPro" id="IPR036864">
    <property type="entry name" value="Zn2-C6_fun-type_DNA-bd_sf"/>
</dbReference>
<dbReference type="Gene3D" id="4.10.240.10">
    <property type="entry name" value="Zn(2)-C6 fungal-type DNA-binding domain"/>
    <property type="match status" value="1"/>
</dbReference>
<feature type="region of interest" description="Disordered" evidence="3">
    <location>
        <begin position="1"/>
        <end position="20"/>
    </location>
</feature>
<dbReference type="STRING" id="253628.A0A0D1ZYY8"/>
<dbReference type="RefSeq" id="XP_016209512.1">
    <property type="nucleotide sequence ID" value="XM_016362645.1"/>
</dbReference>
<dbReference type="EMBL" id="KN847574">
    <property type="protein sequence ID" value="KIV99642.1"/>
    <property type="molecule type" value="Genomic_DNA"/>
</dbReference>
<evidence type="ECO:0000256" key="2">
    <source>
        <dbReference type="ARBA" id="ARBA00023242"/>
    </source>
</evidence>
<dbReference type="PROSITE" id="PS50048">
    <property type="entry name" value="ZN2_CY6_FUNGAL_2"/>
    <property type="match status" value="1"/>
</dbReference>
<dbReference type="OrthoDB" id="4456959at2759"/>
<keyword evidence="1" id="KW-0479">Metal-binding</keyword>
<keyword evidence="2" id="KW-0539">Nucleus</keyword>
<dbReference type="Proteomes" id="UP000053259">
    <property type="component" value="Unassembled WGS sequence"/>
</dbReference>
<evidence type="ECO:0000313" key="5">
    <source>
        <dbReference type="EMBL" id="KIV99642.1"/>
    </source>
</evidence>
<dbReference type="PROSITE" id="PS00463">
    <property type="entry name" value="ZN2_CY6_FUNGAL_1"/>
    <property type="match status" value="1"/>
</dbReference>
<feature type="domain" description="Zn(2)-C6 fungal-type" evidence="4">
    <location>
        <begin position="28"/>
        <end position="58"/>
    </location>
</feature>
<dbReference type="InterPro" id="IPR050987">
    <property type="entry name" value="AtrR-like"/>
</dbReference>
<evidence type="ECO:0000256" key="3">
    <source>
        <dbReference type="SAM" id="MobiDB-lite"/>
    </source>
</evidence>
<dbReference type="GeneID" id="27316679"/>
<name>A0A0D1ZYY8_9PEZI</name>
<dbReference type="SUPFAM" id="SSF57701">
    <property type="entry name" value="Zn2/Cys6 DNA-binding domain"/>
    <property type="match status" value="1"/>
</dbReference>
<dbReference type="CDD" id="cd00067">
    <property type="entry name" value="GAL4"/>
    <property type="match status" value="1"/>
</dbReference>
<dbReference type="GO" id="GO:0008270">
    <property type="term" value="F:zinc ion binding"/>
    <property type="evidence" value="ECO:0007669"/>
    <property type="project" value="InterPro"/>
</dbReference>
<dbReference type="VEuPathDB" id="FungiDB:PV09_08706"/>
<sequence length="827" mass="91505">MADSSSRKKDYSSQVRKKLANSTRTGQACDRCKLRKIRCDADPNGCAGCRAAAEPCETTDRITRKAFRRGHADQLETENANLKSRLHELQQKLAEFGVPLSPDAFNGEAVGSEDIQQHHDSLAGSGTLSDGDRRPSFASSAEMSIWQKHMNNLTGGMSSNPAFSMLRGTTLSLFGMQIDLAEFAEDLNDIDSPQTFSGFIYCINASNTREHLHPPPLPPNLKQAREYAGWFFKFLNAYTPILDKREMDKLLVEVYSDPRPGPRPGRSAAEETMVHMMFAYIKYQYGQRNHHPELVEEAIAHLKYSAGFIQDMLRSRTFRDIQAMSLIVLQLRGLQRPGACWILGQLTVNLAIECGLHRSADSLAASERQQMTPAMIESRKRVFWALYGLATNNSTRLGRPPPLRLADIDIEFPLPVHDYLDVEEPSLTEFQKCSYQVGIAIAKLLALYSDLHCTLYTISKPSAAEYSKLVSRFKSDLEVWRAAVPQEISDATRVQGELNMYAMYLDLFEAEFRFLLYHPLLHPSNQPTSYKRTLQLCEGAISDALKVLWQVRELRSLDVPWHTTTLLLAMTFTQLFIGDQRGAELTAASYERLESDMRTWLDLFGTVGTMLGSGSRLQNSVQRIAKNVLDKLKVSLEGRTTPAAGASIDAHYIRTVPEMKNEQHGGYSPAVMPTITGSGQFAAVPGQGSYTPSFDSSQGVYTGAQISYNGPSYDTGAGQPKQVATMGSTIGYSAPGGITYYPPHDVSTAAPSTSPANDWMRWGQANLNTFIQHSQPDYITPSAATTLMSLSDARSSAGSAAGQIAENNHQWPMNYYSGGQYATSHPG</sequence>
<dbReference type="GO" id="GO:0000981">
    <property type="term" value="F:DNA-binding transcription factor activity, RNA polymerase II-specific"/>
    <property type="evidence" value="ECO:0007669"/>
    <property type="project" value="InterPro"/>
</dbReference>
<evidence type="ECO:0000259" key="4">
    <source>
        <dbReference type="PROSITE" id="PS50048"/>
    </source>
</evidence>
<feature type="compositionally biased region" description="Basic and acidic residues" evidence="3">
    <location>
        <begin position="1"/>
        <end position="11"/>
    </location>
</feature>
<organism evidence="5 6">
    <name type="scientific">Verruconis gallopava</name>
    <dbReference type="NCBI Taxonomy" id="253628"/>
    <lineage>
        <taxon>Eukaryota</taxon>
        <taxon>Fungi</taxon>
        <taxon>Dikarya</taxon>
        <taxon>Ascomycota</taxon>
        <taxon>Pezizomycotina</taxon>
        <taxon>Dothideomycetes</taxon>
        <taxon>Pleosporomycetidae</taxon>
        <taxon>Venturiales</taxon>
        <taxon>Sympoventuriaceae</taxon>
        <taxon>Verruconis</taxon>
    </lineage>
</organism>
<dbReference type="InParanoid" id="A0A0D1ZYY8"/>
<dbReference type="AlphaFoldDB" id="A0A0D1ZYY8"/>
<evidence type="ECO:0000313" key="6">
    <source>
        <dbReference type="Proteomes" id="UP000053259"/>
    </source>
</evidence>
<keyword evidence="6" id="KW-1185">Reference proteome</keyword>